<dbReference type="GO" id="GO:0016887">
    <property type="term" value="F:ATP hydrolysis activity"/>
    <property type="evidence" value="ECO:0007669"/>
    <property type="project" value="InterPro"/>
</dbReference>
<reference evidence="7 8" key="1">
    <citation type="submission" date="2020-08" db="EMBL/GenBank/DDBJ databases">
        <title>Sequencing the genomes of 1000 actinobacteria strains.</title>
        <authorList>
            <person name="Klenk H.-P."/>
        </authorList>
    </citation>
    <scope>NUCLEOTIDE SEQUENCE [LARGE SCALE GENOMIC DNA]</scope>
    <source>
        <strain evidence="7 8">DSM 45582</strain>
    </source>
</reference>
<dbReference type="AlphaFoldDB" id="A0A840NBU6"/>
<dbReference type="RefSeq" id="WP_184478086.1">
    <property type="nucleotide sequence ID" value="NZ_JACHIV010000001.1"/>
</dbReference>
<dbReference type="GO" id="GO:0006302">
    <property type="term" value="P:double-strand break repair"/>
    <property type="evidence" value="ECO:0007669"/>
    <property type="project" value="InterPro"/>
</dbReference>
<dbReference type="GO" id="GO:0009432">
    <property type="term" value="P:SOS response"/>
    <property type="evidence" value="ECO:0007669"/>
    <property type="project" value="UniProtKB-KW"/>
</dbReference>
<feature type="domain" description="Rad50/SbcC-type AAA" evidence="6">
    <location>
        <begin position="49"/>
        <end position="111"/>
    </location>
</feature>
<evidence type="ECO:0000259" key="6">
    <source>
        <dbReference type="Pfam" id="PF13476"/>
    </source>
</evidence>
<name>A0A840NBU6_9PSEU</name>
<protein>
    <submittedName>
        <fullName evidence="7">Putative ATPase</fullName>
    </submittedName>
</protein>
<keyword evidence="4" id="KW-0175">Coiled coil</keyword>
<proteinExistence type="predicted"/>
<dbReference type="GO" id="GO:0000731">
    <property type="term" value="P:DNA synthesis involved in DNA repair"/>
    <property type="evidence" value="ECO:0007669"/>
    <property type="project" value="TreeGrafter"/>
</dbReference>
<gene>
    <name evidence="7" type="ORF">BJ969_001479</name>
</gene>
<dbReference type="InterPro" id="IPR038729">
    <property type="entry name" value="Rad50/SbcC_AAA"/>
</dbReference>
<dbReference type="Gene3D" id="3.40.50.300">
    <property type="entry name" value="P-loop containing nucleotide triphosphate hydrolases"/>
    <property type="match status" value="2"/>
</dbReference>
<evidence type="ECO:0000313" key="8">
    <source>
        <dbReference type="Proteomes" id="UP000580474"/>
    </source>
</evidence>
<dbReference type="Pfam" id="PF13476">
    <property type="entry name" value="AAA_23"/>
    <property type="match status" value="1"/>
</dbReference>
<feature type="region of interest" description="Disordered" evidence="5">
    <location>
        <begin position="836"/>
        <end position="857"/>
    </location>
</feature>
<feature type="coiled-coil region" evidence="4">
    <location>
        <begin position="350"/>
        <end position="377"/>
    </location>
</feature>
<dbReference type="EMBL" id="JACHIV010000001">
    <property type="protein sequence ID" value="MBB5068391.1"/>
    <property type="molecule type" value="Genomic_DNA"/>
</dbReference>
<organism evidence="7 8">
    <name type="scientific">Saccharopolyspora gloriosae</name>
    <dbReference type="NCBI Taxonomy" id="455344"/>
    <lineage>
        <taxon>Bacteria</taxon>
        <taxon>Bacillati</taxon>
        <taxon>Actinomycetota</taxon>
        <taxon>Actinomycetes</taxon>
        <taxon>Pseudonocardiales</taxon>
        <taxon>Pseudonocardiaceae</taxon>
        <taxon>Saccharopolyspora</taxon>
    </lineage>
</organism>
<keyword evidence="2" id="KW-0234">DNA repair</keyword>
<sequence>MEEDLGREIIRRIEELDEPSEEEVRKIVDGLTADHEPQPQPPFDGHIESIRVQGIRSFGEEQELELSRGLTIVYAENGTGKTSFVDAVELLTAGVTTRAKQVPDLKNEVKDEDHIPHSTVDGKQLCDPRVSVSWVDGGRSLEASWAGEWGVGAVNVPSIQLLARRRLREIINSKGVDRAVIIGDAVGLASTDEKWANAQKFVSNAAGQLTSSGISPVASSVKEAAAEFLEKNGSQAGREVDEIAKMIELEALAKVDALRRGLGDQALPDVWNRRFDPPPSVPDVTDLNDLAKRLGEHDANAPGVVVDDGLLQLLESFLAVAEEGETCPACAVGTVTTTRIGEVQRQLAATASERERLRRHERLRNDLRDELNRISGRDLAWHLPVWDEQALHLFTGGAGFDTAYRELRQSAGAWAEHRTRLRASIELAKEQLSQEFLHDVTRVLSELIVVRPAAQERANELEAQRSEAVHALRGDELRAAEQAVRDARRVAEVIVEDGKVQACAAALNVAAGHLKTRRAEVLEAKLVDLAEPINSWIRKLAPERTPPIRLKVTQGSGAPRLNVLIEGGNVKAIGRLSDSQLDMLGLASHLATIEREHVGAPLILDDPTDMLDIGTVEKLAKEGINSLMEPDSGYGRQVVVLTHDDQLIKLLWENHGQRFPCTVQWFIELDQSGGLASQSRFKPRSAHEYADRLRRLLGKNAESSNLFWLRSAAGNLARQTLEAVVSDLFEVMGPNGLRYMTSLARVEESRKKGSLFKCSDLLEEQFEKVREMHGDCGESRHENAGKFMEEVEKAISTRGQYLLNEASHANHVYPRVAKIREYQKLLSGIAGRFGHADDDKKTRARSAVPDDWPRTSQWSSALRPCEQNCHPDSFFPHYRP</sequence>
<dbReference type="Proteomes" id="UP000580474">
    <property type="component" value="Unassembled WGS sequence"/>
</dbReference>
<dbReference type="PANTHER" id="PTHR32182:SF0">
    <property type="entry name" value="DNA REPLICATION AND REPAIR PROTEIN RECF"/>
    <property type="match status" value="1"/>
</dbReference>
<evidence type="ECO:0000256" key="2">
    <source>
        <dbReference type="ARBA" id="ARBA00023204"/>
    </source>
</evidence>
<evidence type="ECO:0000256" key="1">
    <source>
        <dbReference type="ARBA" id="ARBA00022763"/>
    </source>
</evidence>
<keyword evidence="1" id="KW-0227">DNA damage</keyword>
<accession>A0A840NBU6</accession>
<comment type="caution">
    <text evidence="7">The sequence shown here is derived from an EMBL/GenBank/DDBJ whole genome shotgun (WGS) entry which is preliminary data.</text>
</comment>
<dbReference type="InterPro" id="IPR027417">
    <property type="entry name" value="P-loop_NTPase"/>
</dbReference>
<keyword evidence="3" id="KW-0742">SOS response</keyword>
<keyword evidence="8" id="KW-1185">Reference proteome</keyword>
<dbReference type="PANTHER" id="PTHR32182">
    <property type="entry name" value="DNA REPLICATION AND REPAIR PROTEIN RECF"/>
    <property type="match status" value="1"/>
</dbReference>
<evidence type="ECO:0000256" key="4">
    <source>
        <dbReference type="SAM" id="Coils"/>
    </source>
</evidence>
<evidence type="ECO:0000256" key="5">
    <source>
        <dbReference type="SAM" id="MobiDB-lite"/>
    </source>
</evidence>
<dbReference type="SUPFAM" id="SSF52540">
    <property type="entry name" value="P-loop containing nucleoside triphosphate hydrolases"/>
    <property type="match status" value="1"/>
</dbReference>
<evidence type="ECO:0000313" key="7">
    <source>
        <dbReference type="EMBL" id="MBB5068391.1"/>
    </source>
</evidence>
<evidence type="ECO:0000256" key="3">
    <source>
        <dbReference type="ARBA" id="ARBA00023236"/>
    </source>
</evidence>